<comment type="caution">
    <text evidence="2">The sequence shown here is derived from an EMBL/GenBank/DDBJ whole genome shotgun (WGS) entry which is preliminary data.</text>
</comment>
<evidence type="ECO:0000259" key="1">
    <source>
        <dbReference type="Pfam" id="PF06985"/>
    </source>
</evidence>
<organism evidence="2 3">
    <name type="scientific">Fusarium tricinctum</name>
    <dbReference type="NCBI Taxonomy" id="61284"/>
    <lineage>
        <taxon>Eukaryota</taxon>
        <taxon>Fungi</taxon>
        <taxon>Dikarya</taxon>
        <taxon>Ascomycota</taxon>
        <taxon>Pezizomycotina</taxon>
        <taxon>Sordariomycetes</taxon>
        <taxon>Hypocreomycetidae</taxon>
        <taxon>Hypocreales</taxon>
        <taxon>Nectriaceae</taxon>
        <taxon>Fusarium</taxon>
        <taxon>Fusarium tricinctum species complex</taxon>
    </lineage>
</organism>
<gene>
    <name evidence="2" type="ORF">BKA59DRAFT_497869</name>
</gene>
<dbReference type="EMBL" id="JAGPXF010000001">
    <property type="protein sequence ID" value="KAH7261947.1"/>
    <property type="molecule type" value="Genomic_DNA"/>
</dbReference>
<evidence type="ECO:0000313" key="2">
    <source>
        <dbReference type="EMBL" id="KAH7261947.1"/>
    </source>
</evidence>
<protein>
    <submittedName>
        <fullName evidence="2">Heterokaryon incompatibility protein-domain-containing protein</fullName>
    </submittedName>
</protein>
<reference evidence="2" key="1">
    <citation type="journal article" date="2021" name="Nat. Commun.">
        <title>Genetic determinants of endophytism in the Arabidopsis root mycobiome.</title>
        <authorList>
            <person name="Mesny F."/>
            <person name="Miyauchi S."/>
            <person name="Thiergart T."/>
            <person name="Pickel B."/>
            <person name="Atanasova L."/>
            <person name="Karlsson M."/>
            <person name="Huettel B."/>
            <person name="Barry K.W."/>
            <person name="Haridas S."/>
            <person name="Chen C."/>
            <person name="Bauer D."/>
            <person name="Andreopoulos W."/>
            <person name="Pangilinan J."/>
            <person name="LaButti K."/>
            <person name="Riley R."/>
            <person name="Lipzen A."/>
            <person name="Clum A."/>
            <person name="Drula E."/>
            <person name="Henrissat B."/>
            <person name="Kohler A."/>
            <person name="Grigoriev I.V."/>
            <person name="Martin F.M."/>
            <person name="Hacquard S."/>
        </authorList>
    </citation>
    <scope>NUCLEOTIDE SEQUENCE</scope>
    <source>
        <strain evidence="2">MPI-SDFR-AT-0068</strain>
    </source>
</reference>
<feature type="domain" description="Heterokaryon incompatibility" evidence="1">
    <location>
        <begin position="221"/>
        <end position="372"/>
    </location>
</feature>
<dbReference type="Proteomes" id="UP000813427">
    <property type="component" value="Unassembled WGS sequence"/>
</dbReference>
<sequence length="729" mass="82284">MSHSTLCTACLNIFQGHYIPLEGLSKQALDFWSSQSKTECKFRIDDTADKDRPAPHLHRSLHDLPKSANSCVLCAMMWERHRLDKQAVFASDSLEEMEVTKKDVFGIPVILPHNTAPLGMFTLAMFWAFWDGSGWYPYDFQIYPGFHAISISQGDNRERWKPVFDRQQSLLRIKSWLDSSPTTSDLNLRLPTRLLYCQPSAEGNPTVRLINTKSLDTSTRYCALSHRWGAIQPLMLRQSLLAKFTENIPFSSIPATFQDAINLANKLGIEYVWIDSLCIIQDSQNDWHAEASHMASVYSQAYVTISATSAQDSAAGLKGQDVMLKHPCEITPSWTGFENQISPGSVRIIDKGAFCEEVLSQPLFRRGWVFQEWILSPKTIHVARDQLWWTTASSMKSQGFASNETCDGYAFDVFQEHVNAVAPGVLHSAKDNDEGTIRLAWYNILQEYITRSLTFESDRLVAIAGIADVYQRYAKMPPNSYLAGLWRPALLASLLWFVSEGRKVLPPQNYRAPSWSWASVEPDPDSSGRFLIGNRGLARDWKESKVPWIPVATVMDAAVTAVGSEFGSVSDGFVVLRGPLFKARISMSMQDFTGRFTPEHAAEFLPGGKLRFVLKRVTLLTHPEITTADSPDLLDNVFPTALAEDEITIYLAILYCRMRTDRNPAGEALILTRGIQKGEYRRIGYLEMSEDMMRPWAKDRDFSVFGTLTDEQEYLGAGDDSCLYNYRIV</sequence>
<proteinExistence type="predicted"/>
<keyword evidence="3" id="KW-1185">Reference proteome</keyword>
<dbReference type="Pfam" id="PF06985">
    <property type="entry name" value="HET"/>
    <property type="match status" value="1"/>
</dbReference>
<dbReference type="PANTHER" id="PTHR33112:SF10">
    <property type="entry name" value="TOL"/>
    <property type="match status" value="1"/>
</dbReference>
<dbReference type="InterPro" id="IPR010730">
    <property type="entry name" value="HET"/>
</dbReference>
<dbReference type="AlphaFoldDB" id="A0A8K0S8V8"/>
<evidence type="ECO:0000313" key="3">
    <source>
        <dbReference type="Proteomes" id="UP000813427"/>
    </source>
</evidence>
<name>A0A8K0S8V8_9HYPO</name>
<accession>A0A8K0S8V8</accession>
<dbReference type="OrthoDB" id="5347061at2759"/>
<dbReference type="PANTHER" id="PTHR33112">
    <property type="entry name" value="DOMAIN PROTEIN, PUTATIVE-RELATED"/>
    <property type="match status" value="1"/>
</dbReference>